<gene>
    <name evidence="1" type="ORF">ALC53_04473</name>
</gene>
<dbReference type="AlphaFoldDB" id="A0A195BLL3"/>
<keyword evidence="2" id="KW-1185">Reference proteome</keyword>
<dbReference type="Proteomes" id="UP000078540">
    <property type="component" value="Unassembled WGS sequence"/>
</dbReference>
<dbReference type="EMBL" id="KQ976450">
    <property type="protein sequence ID" value="KYM85692.1"/>
    <property type="molecule type" value="Genomic_DNA"/>
</dbReference>
<protein>
    <submittedName>
        <fullName evidence="1">Uncharacterized protein</fullName>
    </submittedName>
</protein>
<reference evidence="1 2" key="1">
    <citation type="submission" date="2015-09" db="EMBL/GenBank/DDBJ databases">
        <title>Atta colombica WGS genome.</title>
        <authorList>
            <person name="Nygaard S."/>
            <person name="Hu H."/>
            <person name="Boomsma J."/>
            <person name="Zhang G."/>
        </authorList>
    </citation>
    <scope>NUCLEOTIDE SEQUENCE [LARGE SCALE GENOMIC DNA]</scope>
    <source>
        <strain evidence="1">Treedump-2</strain>
        <tissue evidence="1">Whole body</tissue>
    </source>
</reference>
<evidence type="ECO:0000313" key="1">
    <source>
        <dbReference type="EMBL" id="KYM85692.1"/>
    </source>
</evidence>
<proteinExistence type="predicted"/>
<evidence type="ECO:0000313" key="2">
    <source>
        <dbReference type="Proteomes" id="UP000078540"/>
    </source>
</evidence>
<sequence>MLGLTSIAAEEPACSPRAQHLRAPIRFGIHRRMLAAINQPTSHPIIIRVLRCLASLSCRKLVATLRYSASLRRVRGLSARGKGNPAVFAQQEGCDRTGIGTKLSASRGNQPCRGVLVYITMFRTLYEFFTPANRCVVLRWDPYMHSALAVDPQQETMLPRGCTDYVAAKRGRGTKEVRNVTHLLPFNAFASTQNGILLRTVVSLLSSRRTRDEGLPTWKCHEEPYCSIKKDELMPRLVDTWHCAQPQRAPDTLVSLCFVDDFTRVGHLRAISRTMVALPSTEDNVSETMVSYSSIVEKKKELADRPKSILRSFAAVATGALADTHGYVRDNNGLTRVQCGMVQNAASFDVQSGVQSGIRFGEYVFPLCETTESFPEGSLSANFPSGHCAPRCTLPKCRSFTIFFMDSFRIAASPFLFRVSPEIYEHLERHRGFGRVGTRATKCTATRTTVRHISIPRREQRLFPPSRSYIIHPPLTGRPAQSYCRLRRMDLSQLGTTLLKRELHSQQYGPRDAILMTLAGSDGANYFGKQNMPGTMFRRKTGRSSSIFNLRIVNHVCPSQRRSHEAVGELADITKTLNHATLLSSFLSSRQSFFSLLESRKSQSSSIGDDRRRDGNGSTFCVAKRKIGYTARGLCNIKSIIY</sequence>
<organism evidence="1 2">
    <name type="scientific">Atta colombica</name>
    <dbReference type="NCBI Taxonomy" id="520822"/>
    <lineage>
        <taxon>Eukaryota</taxon>
        <taxon>Metazoa</taxon>
        <taxon>Ecdysozoa</taxon>
        <taxon>Arthropoda</taxon>
        <taxon>Hexapoda</taxon>
        <taxon>Insecta</taxon>
        <taxon>Pterygota</taxon>
        <taxon>Neoptera</taxon>
        <taxon>Endopterygota</taxon>
        <taxon>Hymenoptera</taxon>
        <taxon>Apocrita</taxon>
        <taxon>Aculeata</taxon>
        <taxon>Formicoidea</taxon>
        <taxon>Formicidae</taxon>
        <taxon>Myrmicinae</taxon>
        <taxon>Atta</taxon>
    </lineage>
</organism>
<accession>A0A195BLL3</accession>
<name>A0A195BLL3_9HYME</name>